<keyword evidence="4" id="KW-0256">Endoplasmic reticulum</keyword>
<dbReference type="PANTHER" id="PTHR48182">
    <property type="entry name" value="PROTEIN SERAC1"/>
    <property type="match status" value="1"/>
</dbReference>
<evidence type="ECO:0000256" key="1">
    <source>
        <dbReference type="ARBA" id="ARBA00004173"/>
    </source>
</evidence>
<evidence type="ECO:0000313" key="8">
    <source>
        <dbReference type="Proteomes" id="UP001430584"/>
    </source>
</evidence>
<gene>
    <name evidence="7" type="ORF">SLS55_007670</name>
</gene>
<comment type="caution">
    <text evidence="7">The sequence shown here is derived from an EMBL/GenBank/DDBJ whole genome shotgun (WGS) entry which is preliminary data.</text>
</comment>
<proteinExistence type="predicted"/>
<name>A0ABR3C975_9PEZI</name>
<dbReference type="PANTHER" id="PTHR48182:SF2">
    <property type="entry name" value="PROTEIN SERAC1"/>
    <property type="match status" value="1"/>
</dbReference>
<evidence type="ECO:0000256" key="3">
    <source>
        <dbReference type="ARBA" id="ARBA00004370"/>
    </source>
</evidence>
<evidence type="ECO:0000313" key="7">
    <source>
        <dbReference type="EMBL" id="KAL0256861.1"/>
    </source>
</evidence>
<reference evidence="7 8" key="1">
    <citation type="submission" date="2024-02" db="EMBL/GenBank/DDBJ databases">
        <title>De novo assembly and annotation of 12 fungi associated with fruit tree decline syndrome in Ontario, Canada.</title>
        <authorList>
            <person name="Sulman M."/>
            <person name="Ellouze W."/>
            <person name="Ilyukhin E."/>
        </authorList>
    </citation>
    <scope>NUCLEOTIDE SEQUENCE [LARGE SCALE GENOMIC DNA]</scope>
    <source>
        <strain evidence="7 8">FDS-637</strain>
    </source>
</reference>
<keyword evidence="5" id="KW-0496">Mitochondrion</keyword>
<evidence type="ECO:0000256" key="6">
    <source>
        <dbReference type="ARBA" id="ARBA00023136"/>
    </source>
</evidence>
<evidence type="ECO:0008006" key="9">
    <source>
        <dbReference type="Google" id="ProtNLM"/>
    </source>
</evidence>
<dbReference type="Gene3D" id="3.40.50.1820">
    <property type="entry name" value="alpha/beta hydrolase"/>
    <property type="match status" value="1"/>
</dbReference>
<evidence type="ECO:0000256" key="2">
    <source>
        <dbReference type="ARBA" id="ARBA00004240"/>
    </source>
</evidence>
<dbReference type="GeneID" id="92011755"/>
<dbReference type="SUPFAM" id="SSF53474">
    <property type="entry name" value="alpha/beta-Hydrolases"/>
    <property type="match status" value="1"/>
</dbReference>
<evidence type="ECO:0000256" key="5">
    <source>
        <dbReference type="ARBA" id="ARBA00023128"/>
    </source>
</evidence>
<comment type="subcellular location">
    <subcellularLocation>
        <location evidence="2">Endoplasmic reticulum</location>
    </subcellularLocation>
    <subcellularLocation>
        <location evidence="3">Membrane</location>
    </subcellularLocation>
    <subcellularLocation>
        <location evidence="1">Mitochondrion</location>
    </subcellularLocation>
</comment>
<dbReference type="Proteomes" id="UP001430584">
    <property type="component" value="Unassembled WGS sequence"/>
</dbReference>
<accession>A0ABR3C975</accession>
<dbReference type="RefSeq" id="XP_066629890.1">
    <property type="nucleotide sequence ID" value="XM_066779086.1"/>
</dbReference>
<keyword evidence="8" id="KW-1185">Reference proteome</keyword>
<protein>
    <recommendedName>
        <fullName evidence="9">Protein SERAC1</fullName>
    </recommendedName>
</protein>
<sequence>MSLQQPEAAAAADACTDEAVKSRGSRMASTIRPDTVFRLRRIPEKYGWQDIPDLLRRALNQGGDFLVQVGSLARSPYRNDELIATVTLPGVRNVLLQLPTLVEDENEWQLDVDIGGDEPFSLRLDVHFYGFTPLHGIQEAEYTSDIIAVSGLNGHAYGSFKQRGGPFMWLRDGLPKDLPNTRVFVYGYDTQLHGSSSVQNLTDLGLGLRTALKDVLVVETGDQRCKPVLFIGHSLGGLVIKEVSVLFPLKFWVYSAPKERY</sequence>
<evidence type="ECO:0000256" key="4">
    <source>
        <dbReference type="ARBA" id="ARBA00022824"/>
    </source>
</evidence>
<dbReference type="InterPro" id="IPR052374">
    <property type="entry name" value="SERAC1"/>
</dbReference>
<keyword evidence="6" id="KW-0472">Membrane</keyword>
<dbReference type="EMBL" id="JAJVCZ030000008">
    <property type="protein sequence ID" value="KAL0256861.1"/>
    <property type="molecule type" value="Genomic_DNA"/>
</dbReference>
<dbReference type="InterPro" id="IPR029058">
    <property type="entry name" value="AB_hydrolase_fold"/>
</dbReference>
<organism evidence="7 8">
    <name type="scientific">Diplodia seriata</name>
    <dbReference type="NCBI Taxonomy" id="420778"/>
    <lineage>
        <taxon>Eukaryota</taxon>
        <taxon>Fungi</taxon>
        <taxon>Dikarya</taxon>
        <taxon>Ascomycota</taxon>
        <taxon>Pezizomycotina</taxon>
        <taxon>Dothideomycetes</taxon>
        <taxon>Dothideomycetes incertae sedis</taxon>
        <taxon>Botryosphaeriales</taxon>
        <taxon>Botryosphaeriaceae</taxon>
        <taxon>Diplodia</taxon>
    </lineage>
</organism>